<feature type="compositionally biased region" description="Pro residues" evidence="1">
    <location>
        <begin position="57"/>
        <end position="66"/>
    </location>
</feature>
<feature type="compositionally biased region" description="Low complexity" evidence="1">
    <location>
        <begin position="14"/>
        <end position="23"/>
    </location>
</feature>
<accession>A0A914PTD6</accession>
<evidence type="ECO:0000313" key="3">
    <source>
        <dbReference type="WBParaSite" id="PDA_v2.g21956.t1"/>
    </source>
</evidence>
<organism evidence="2 3">
    <name type="scientific">Panagrolaimus davidi</name>
    <dbReference type="NCBI Taxonomy" id="227884"/>
    <lineage>
        <taxon>Eukaryota</taxon>
        <taxon>Metazoa</taxon>
        <taxon>Ecdysozoa</taxon>
        <taxon>Nematoda</taxon>
        <taxon>Chromadorea</taxon>
        <taxon>Rhabditida</taxon>
        <taxon>Tylenchina</taxon>
        <taxon>Panagrolaimomorpha</taxon>
        <taxon>Panagrolaimoidea</taxon>
        <taxon>Panagrolaimidae</taxon>
        <taxon>Panagrolaimus</taxon>
    </lineage>
</organism>
<dbReference type="Proteomes" id="UP000887578">
    <property type="component" value="Unplaced"/>
</dbReference>
<protein>
    <submittedName>
        <fullName evidence="3">Uncharacterized protein</fullName>
    </submittedName>
</protein>
<sequence length="264" mass="29867">MLQHLLDEDDDSTKTSSTQASSTHQLPATLIIPDWGLAALDDNPQPPTDEFENEFVPPAPKSPPKSPLRQSTVQQSNETEELRQIQQKLLKQKEELRQKQAEIEAEEKALALQTSDSEDEVLQQYYEHLVNPPFVNDSLSPSPTLQQGFVPFGMNPYFNYPPQLAYMNHPQVSHEPINRQPAIVSAFPNNEMFDNTINKIRQYVSQKFLILVDKEASDSYLQLLKTRHFVVGGFATYFAAKESFVIFEHASNAGVLCIGLRVPQ</sequence>
<proteinExistence type="predicted"/>
<name>A0A914PTD6_9BILA</name>
<evidence type="ECO:0000313" key="2">
    <source>
        <dbReference type="Proteomes" id="UP000887578"/>
    </source>
</evidence>
<reference evidence="3" key="1">
    <citation type="submission" date="2022-11" db="UniProtKB">
        <authorList>
            <consortium name="WormBaseParasite"/>
        </authorList>
    </citation>
    <scope>IDENTIFICATION</scope>
</reference>
<feature type="compositionally biased region" description="Polar residues" evidence="1">
    <location>
        <begin position="68"/>
        <end position="77"/>
    </location>
</feature>
<evidence type="ECO:0000256" key="1">
    <source>
        <dbReference type="SAM" id="MobiDB-lite"/>
    </source>
</evidence>
<feature type="region of interest" description="Disordered" evidence="1">
    <location>
        <begin position="1"/>
        <end position="82"/>
    </location>
</feature>
<keyword evidence="2" id="KW-1185">Reference proteome</keyword>
<dbReference type="WBParaSite" id="PDA_v2.g21956.t1">
    <property type="protein sequence ID" value="PDA_v2.g21956.t1"/>
    <property type="gene ID" value="PDA_v2.g21956"/>
</dbReference>
<dbReference type="AlphaFoldDB" id="A0A914PTD6"/>